<dbReference type="EMBL" id="VEVO01000008">
    <property type="protein sequence ID" value="KAF0038999.1"/>
    <property type="molecule type" value="Genomic_DNA"/>
</dbReference>
<protein>
    <submittedName>
        <fullName evidence="2">Uncharacterized protein</fullName>
    </submittedName>
</protein>
<evidence type="ECO:0000313" key="2">
    <source>
        <dbReference type="EMBL" id="KAF0038999.1"/>
    </source>
</evidence>
<proteinExistence type="predicted"/>
<feature type="region of interest" description="Disordered" evidence="1">
    <location>
        <begin position="26"/>
        <end position="61"/>
    </location>
</feature>
<feature type="compositionally biased region" description="Polar residues" evidence="1">
    <location>
        <begin position="48"/>
        <end position="61"/>
    </location>
</feature>
<comment type="caution">
    <text evidence="2">The sequence shown here is derived from an EMBL/GenBank/DDBJ whole genome shotgun (WGS) entry which is preliminary data.</text>
</comment>
<reference evidence="2 3" key="1">
    <citation type="submission" date="2019-06" db="EMBL/GenBank/DDBJ databases">
        <title>Draft genomes of female and male turbot (Scophthalmus maximus).</title>
        <authorList>
            <person name="Xu H."/>
            <person name="Xu X.-W."/>
            <person name="Shao C."/>
            <person name="Chen S."/>
        </authorList>
    </citation>
    <scope>NUCLEOTIDE SEQUENCE [LARGE SCALE GENOMIC DNA]</scope>
    <source>
        <strain evidence="2">Ysfricsl-2016a</strain>
        <tissue evidence="2">Blood</tissue>
    </source>
</reference>
<dbReference type="Proteomes" id="UP000438429">
    <property type="component" value="Unassembled WGS sequence"/>
</dbReference>
<sequence>MNSNNMTQQLVDVTFRTRKLWKSKASFQRHSNVTRRQTKQGSEECRTRQVNQQDTSQAQAPSTTLLSVVGAAFPAFPSVVDPEAPFGPISFIRQPKKYPCRNYKLQTREGAFAMVRNEAYNRALRNCRDKQQQEDRYKTVVCNEKQPAVYHKHVTP</sequence>
<dbReference type="AlphaFoldDB" id="A0A6A4T1X7"/>
<evidence type="ECO:0000256" key="1">
    <source>
        <dbReference type="SAM" id="MobiDB-lite"/>
    </source>
</evidence>
<evidence type="ECO:0000313" key="3">
    <source>
        <dbReference type="Proteomes" id="UP000438429"/>
    </source>
</evidence>
<gene>
    <name evidence="2" type="ORF">F2P81_009483</name>
</gene>
<name>A0A6A4T1X7_SCOMX</name>
<accession>A0A6A4T1X7</accession>
<organism evidence="2 3">
    <name type="scientific">Scophthalmus maximus</name>
    <name type="common">Turbot</name>
    <name type="synonym">Psetta maxima</name>
    <dbReference type="NCBI Taxonomy" id="52904"/>
    <lineage>
        <taxon>Eukaryota</taxon>
        <taxon>Metazoa</taxon>
        <taxon>Chordata</taxon>
        <taxon>Craniata</taxon>
        <taxon>Vertebrata</taxon>
        <taxon>Euteleostomi</taxon>
        <taxon>Actinopterygii</taxon>
        <taxon>Neopterygii</taxon>
        <taxon>Teleostei</taxon>
        <taxon>Neoteleostei</taxon>
        <taxon>Acanthomorphata</taxon>
        <taxon>Carangaria</taxon>
        <taxon>Pleuronectiformes</taxon>
        <taxon>Pleuronectoidei</taxon>
        <taxon>Scophthalmidae</taxon>
        <taxon>Scophthalmus</taxon>
    </lineage>
</organism>